<keyword evidence="5" id="KW-1185">Reference proteome</keyword>
<dbReference type="STRING" id="1123243.SAMN02745190_00443"/>
<dbReference type="OrthoDB" id="1682943at2"/>
<dbReference type="Pfam" id="PF03448">
    <property type="entry name" value="MgtE_N"/>
    <property type="match status" value="1"/>
</dbReference>
<dbReference type="Proteomes" id="UP000184404">
    <property type="component" value="Unassembled WGS sequence"/>
</dbReference>
<feature type="region of interest" description="Disordered" evidence="1">
    <location>
        <begin position="69"/>
        <end position="106"/>
    </location>
</feature>
<evidence type="ECO:0000259" key="3">
    <source>
        <dbReference type="Pfam" id="PF03448"/>
    </source>
</evidence>
<feature type="compositionally biased region" description="Basic and acidic residues" evidence="1">
    <location>
        <begin position="85"/>
        <end position="102"/>
    </location>
</feature>
<dbReference type="InterPro" id="IPR006668">
    <property type="entry name" value="Mg_transptr_MgtE_intracell_dom"/>
</dbReference>
<feature type="domain" description="Magnesium transporter MgtE intracellular" evidence="3">
    <location>
        <begin position="128"/>
        <end position="185"/>
    </location>
</feature>
<evidence type="ECO:0000256" key="2">
    <source>
        <dbReference type="SAM" id="Phobius"/>
    </source>
</evidence>
<dbReference type="RefSeq" id="WP_072934536.1">
    <property type="nucleotide sequence ID" value="NZ_FQUG01000002.1"/>
</dbReference>
<dbReference type="Gene3D" id="1.25.60.10">
    <property type="entry name" value="MgtE N-terminal domain-like"/>
    <property type="match status" value="1"/>
</dbReference>
<keyword evidence="4" id="KW-0969">Cilium</keyword>
<organism evidence="4 5">
    <name type="scientific">Schwartzia succinivorans DSM 10502</name>
    <dbReference type="NCBI Taxonomy" id="1123243"/>
    <lineage>
        <taxon>Bacteria</taxon>
        <taxon>Bacillati</taxon>
        <taxon>Bacillota</taxon>
        <taxon>Negativicutes</taxon>
        <taxon>Selenomonadales</taxon>
        <taxon>Selenomonadaceae</taxon>
        <taxon>Schwartzia</taxon>
    </lineage>
</organism>
<keyword evidence="4" id="KW-0966">Cell projection</keyword>
<feature type="transmembrane region" description="Helical" evidence="2">
    <location>
        <begin position="17"/>
        <end position="38"/>
    </location>
</feature>
<keyword evidence="2" id="KW-1133">Transmembrane helix</keyword>
<dbReference type="InterPro" id="IPR038076">
    <property type="entry name" value="MgtE_N_sf"/>
</dbReference>
<keyword evidence="2" id="KW-0812">Transmembrane</keyword>
<feature type="compositionally biased region" description="Polar residues" evidence="1">
    <location>
        <begin position="190"/>
        <end position="212"/>
    </location>
</feature>
<protein>
    <submittedName>
        <fullName evidence="4">Flagellar motility protein MotE, a chaperone for MotC folding</fullName>
    </submittedName>
</protein>
<reference evidence="4 5" key="1">
    <citation type="submission" date="2016-11" db="EMBL/GenBank/DDBJ databases">
        <authorList>
            <person name="Jaros S."/>
            <person name="Januszkiewicz K."/>
            <person name="Wedrychowicz H."/>
        </authorList>
    </citation>
    <scope>NUCLEOTIDE SEQUENCE [LARGE SCALE GENOMIC DNA]</scope>
    <source>
        <strain evidence="4 5">DSM 10502</strain>
    </source>
</reference>
<keyword evidence="2" id="KW-0472">Membrane</keyword>
<dbReference type="AlphaFoldDB" id="A0A1M4TDD9"/>
<keyword evidence="4" id="KW-0282">Flagellum</keyword>
<evidence type="ECO:0000256" key="1">
    <source>
        <dbReference type="SAM" id="MobiDB-lite"/>
    </source>
</evidence>
<dbReference type="EMBL" id="FQUG01000002">
    <property type="protein sequence ID" value="SHE42388.1"/>
    <property type="molecule type" value="Genomic_DNA"/>
</dbReference>
<evidence type="ECO:0000313" key="4">
    <source>
        <dbReference type="EMBL" id="SHE42388.1"/>
    </source>
</evidence>
<sequence>MEETNEQPSKKRRILKALAILFLLVLLIGAGFFVGIYLRIFDVDKINESMKLYDMPVIGQYFVKRQVTETSSEQTPEAKTADNAQNDKDKDKAAQQKPEESKPMILTKAEIEKQRKEQQAAEKKRVTKLARLYNEMKPTDAAAIMDALNDDITIAILQRMDESQCAKVLTAFEPDKSARLTRIMYAGTRPNMSSPGDAANAQTEPQITPAGQ</sequence>
<proteinExistence type="predicted"/>
<accession>A0A1M4TDD9</accession>
<dbReference type="SUPFAM" id="SSF158791">
    <property type="entry name" value="MgtE N-terminal domain-like"/>
    <property type="match status" value="1"/>
</dbReference>
<name>A0A1M4TDD9_9FIRM</name>
<feature type="region of interest" description="Disordered" evidence="1">
    <location>
        <begin position="187"/>
        <end position="212"/>
    </location>
</feature>
<gene>
    <name evidence="4" type="ORF">SAMN02745190_00443</name>
</gene>
<evidence type="ECO:0000313" key="5">
    <source>
        <dbReference type="Proteomes" id="UP000184404"/>
    </source>
</evidence>